<protein>
    <submittedName>
        <fullName evidence="2">Uncharacterized protein</fullName>
    </submittedName>
</protein>
<proteinExistence type="predicted"/>
<keyword evidence="3" id="KW-1185">Reference proteome</keyword>
<reference evidence="2 3" key="1">
    <citation type="submission" date="2018-10" db="EMBL/GenBank/DDBJ databases">
        <authorList>
            <consortium name="Pathogen Informatics"/>
        </authorList>
    </citation>
    <scope>NUCLEOTIDE SEQUENCE [LARGE SCALE GENOMIC DNA]</scope>
</reference>
<feature type="signal peptide" evidence="1">
    <location>
        <begin position="1"/>
        <end position="18"/>
    </location>
</feature>
<sequence>MAEMRYLLILQLSPYALLLFPASSQSSDDFKTPLSTLPPYTSALVPSISLLSNRECHVLHRTTACTFPLNSTVLNTTGDAPFDRIQTRPP</sequence>
<accession>A0A0R3UBS2</accession>
<evidence type="ECO:0000313" key="2">
    <source>
        <dbReference type="EMBL" id="VDD78367.1"/>
    </source>
</evidence>
<keyword evidence="1" id="KW-0732">Signal</keyword>
<dbReference type="EMBL" id="UXSR01001554">
    <property type="protein sequence ID" value="VDD78367.1"/>
    <property type="molecule type" value="Genomic_DNA"/>
</dbReference>
<evidence type="ECO:0000313" key="3">
    <source>
        <dbReference type="Proteomes" id="UP000267029"/>
    </source>
</evidence>
<evidence type="ECO:0000256" key="1">
    <source>
        <dbReference type="SAM" id="SignalP"/>
    </source>
</evidence>
<gene>
    <name evidence="2" type="ORF">MCOS_LOCUS4370</name>
</gene>
<name>A0A0R3UBS2_MESCO</name>
<dbReference type="Proteomes" id="UP000267029">
    <property type="component" value="Unassembled WGS sequence"/>
</dbReference>
<feature type="chain" id="PRO_5030017483" evidence="1">
    <location>
        <begin position="19"/>
        <end position="90"/>
    </location>
</feature>
<dbReference type="AlphaFoldDB" id="A0A0R3UBS2"/>
<organism evidence="2 3">
    <name type="scientific">Mesocestoides corti</name>
    <name type="common">Flatworm</name>
    <dbReference type="NCBI Taxonomy" id="53468"/>
    <lineage>
        <taxon>Eukaryota</taxon>
        <taxon>Metazoa</taxon>
        <taxon>Spiralia</taxon>
        <taxon>Lophotrochozoa</taxon>
        <taxon>Platyhelminthes</taxon>
        <taxon>Cestoda</taxon>
        <taxon>Eucestoda</taxon>
        <taxon>Cyclophyllidea</taxon>
        <taxon>Mesocestoididae</taxon>
        <taxon>Mesocestoides</taxon>
    </lineage>
</organism>